<gene>
    <name evidence="1" type="ORF">HYDPIDRAFT_29729</name>
</gene>
<reference evidence="1 2" key="1">
    <citation type="submission" date="2014-04" db="EMBL/GenBank/DDBJ databases">
        <title>Evolutionary Origins and Diversification of the Mycorrhizal Mutualists.</title>
        <authorList>
            <consortium name="DOE Joint Genome Institute"/>
            <consortium name="Mycorrhizal Genomics Consortium"/>
            <person name="Kohler A."/>
            <person name="Kuo A."/>
            <person name="Nagy L.G."/>
            <person name="Floudas D."/>
            <person name="Copeland A."/>
            <person name="Barry K.W."/>
            <person name="Cichocki N."/>
            <person name="Veneault-Fourrey C."/>
            <person name="LaButti K."/>
            <person name="Lindquist E.A."/>
            <person name="Lipzen A."/>
            <person name="Lundell T."/>
            <person name="Morin E."/>
            <person name="Murat C."/>
            <person name="Riley R."/>
            <person name="Ohm R."/>
            <person name="Sun H."/>
            <person name="Tunlid A."/>
            <person name="Henrissat B."/>
            <person name="Grigoriev I.V."/>
            <person name="Hibbett D.S."/>
            <person name="Martin F."/>
        </authorList>
    </citation>
    <scope>NUCLEOTIDE SEQUENCE [LARGE SCALE GENOMIC DNA]</scope>
    <source>
        <strain evidence="1 2">MD-312</strain>
    </source>
</reference>
<dbReference type="OrthoDB" id="3515175at2759"/>
<accession>A0A0C9W793</accession>
<evidence type="ECO:0000313" key="2">
    <source>
        <dbReference type="Proteomes" id="UP000053820"/>
    </source>
</evidence>
<evidence type="ECO:0000313" key="1">
    <source>
        <dbReference type="EMBL" id="KIJ63033.1"/>
    </source>
</evidence>
<dbReference type="Gene3D" id="3.80.10.10">
    <property type="entry name" value="Ribonuclease Inhibitor"/>
    <property type="match status" value="1"/>
</dbReference>
<dbReference type="AlphaFoldDB" id="A0A0C9W793"/>
<dbReference type="InterPro" id="IPR032675">
    <property type="entry name" value="LRR_dom_sf"/>
</dbReference>
<name>A0A0C9W793_9AGAM</name>
<dbReference type="HOGENOM" id="CLU_017203_0_0_1"/>
<keyword evidence="2" id="KW-1185">Reference proteome</keyword>
<sequence>MGQRHQVYVLARLRPFGGGPPRHRCIARIHDQCCYGEMPVQATRRFFSLIKRRENMEIIKTELRDLDGKYGGDEAFPPSPCPFIEFLTIAAWSVDLSDPSSPFCGYFPPLVLGCNGQPSQGDNNDGITVLDVTDPDTPGYCFASICGLERTESGDTVRWANLSAKQYLRAYHPIPSEKEMEDRFIRTREELVRRSIEEFEGERLIDIATLMSAWPSEYSNRMKKRPTAVPKQSTRPNEIPEAVKGVEQLKELLENPCKVGDVVGILRQQGNLTDYHLEALKKVLEAEMNDCSTDATIDLSELSISYMQLRELLPTFSVRVQSLNLSHNPVITIQAVRHIISTLPELKRLVLMDCPLISGPDISSLLNDEPALFYNLEALIHPLFLRPYNNSTDDPQWPIQFTFIGTGPLPNTMAPMPLCALPFFSPIAVIQSFTDILRPNCYPPSWAANHLPSAANVPPSLFAAALRKPGQAWAERTITHVPQFSIRGLTGQGWVLVLESELARLKLSTADDDSNPDTGTLDHSGIYSQMHYGFVKFGQGQADGEVKDNARWPGLPVEILPNPQYDHIYDWKSFLLQMAAEGRPEVPGHLVKELEDVVNTLDPSLHPKRKHTATLELFTREHLDEFLNGKKQNWETMQLGALLEQQRSW</sequence>
<organism evidence="1 2">
    <name type="scientific">Hydnomerulius pinastri MD-312</name>
    <dbReference type="NCBI Taxonomy" id="994086"/>
    <lineage>
        <taxon>Eukaryota</taxon>
        <taxon>Fungi</taxon>
        <taxon>Dikarya</taxon>
        <taxon>Basidiomycota</taxon>
        <taxon>Agaricomycotina</taxon>
        <taxon>Agaricomycetes</taxon>
        <taxon>Agaricomycetidae</taxon>
        <taxon>Boletales</taxon>
        <taxon>Boletales incertae sedis</taxon>
        <taxon>Leucogyrophana</taxon>
    </lineage>
</organism>
<dbReference type="EMBL" id="KN839852">
    <property type="protein sequence ID" value="KIJ63033.1"/>
    <property type="molecule type" value="Genomic_DNA"/>
</dbReference>
<dbReference type="Proteomes" id="UP000053820">
    <property type="component" value="Unassembled WGS sequence"/>
</dbReference>
<proteinExistence type="predicted"/>
<protein>
    <submittedName>
        <fullName evidence="1">Unplaced genomic scaffold scaffold_18, whole genome shotgun sequence</fullName>
    </submittedName>
</protein>
<dbReference type="SUPFAM" id="SSF52047">
    <property type="entry name" value="RNI-like"/>
    <property type="match status" value="1"/>
</dbReference>